<accession>A0ABS6T9A2</accession>
<dbReference type="InterPro" id="IPR024529">
    <property type="entry name" value="ECF_trnsprt_substrate-spec"/>
</dbReference>
<proteinExistence type="predicted"/>
<keyword evidence="1" id="KW-0472">Membrane</keyword>
<keyword evidence="1" id="KW-1133">Transmembrane helix</keyword>
<evidence type="ECO:0000313" key="2">
    <source>
        <dbReference type="EMBL" id="MBV7389479.1"/>
    </source>
</evidence>
<comment type="caution">
    <text evidence="2">The sequence shown here is derived from an EMBL/GenBank/DDBJ whole genome shotgun (WGS) entry which is preliminary data.</text>
</comment>
<gene>
    <name evidence="2" type="ORF">KUA55_02215</name>
</gene>
<reference evidence="2 3" key="1">
    <citation type="submission" date="2021-06" db="EMBL/GenBank/DDBJ databases">
        <title>Enterococcus alishanensis sp. nov., a novel lactic acid bacterium isolated from fresh coffee beans.</title>
        <authorList>
            <person name="Chen Y.-S."/>
        </authorList>
    </citation>
    <scope>NUCLEOTIDE SEQUENCE [LARGE SCALE GENOMIC DNA]</scope>
    <source>
        <strain evidence="2 3">ALS3</strain>
    </source>
</reference>
<evidence type="ECO:0000313" key="3">
    <source>
        <dbReference type="Proteomes" id="UP000774130"/>
    </source>
</evidence>
<keyword evidence="3" id="KW-1185">Reference proteome</keyword>
<organism evidence="2 3">
    <name type="scientific">Enterococcus alishanensis</name>
    <dbReference type="NCBI Taxonomy" id="1303817"/>
    <lineage>
        <taxon>Bacteria</taxon>
        <taxon>Bacillati</taxon>
        <taxon>Bacillota</taxon>
        <taxon>Bacilli</taxon>
        <taxon>Lactobacillales</taxon>
        <taxon>Enterococcaceae</taxon>
        <taxon>Enterococcus</taxon>
    </lineage>
</organism>
<feature type="transmembrane region" description="Helical" evidence="1">
    <location>
        <begin position="72"/>
        <end position="90"/>
    </location>
</feature>
<dbReference type="RefSeq" id="WP_218324537.1">
    <property type="nucleotide sequence ID" value="NZ_JAHUZB010000001.1"/>
</dbReference>
<dbReference type="EMBL" id="JAHUZB010000001">
    <property type="protein sequence ID" value="MBV7389479.1"/>
    <property type="molecule type" value="Genomic_DNA"/>
</dbReference>
<feature type="transmembrane region" description="Helical" evidence="1">
    <location>
        <begin position="96"/>
        <end position="117"/>
    </location>
</feature>
<feature type="transmembrane region" description="Helical" evidence="1">
    <location>
        <begin position="175"/>
        <end position="202"/>
    </location>
</feature>
<protein>
    <submittedName>
        <fullName evidence="2">ECF transporter S component</fullName>
    </submittedName>
</protein>
<evidence type="ECO:0000256" key="1">
    <source>
        <dbReference type="SAM" id="Phobius"/>
    </source>
</evidence>
<dbReference type="Proteomes" id="UP000774130">
    <property type="component" value="Unassembled WGS sequence"/>
</dbReference>
<feature type="transmembrane region" description="Helical" evidence="1">
    <location>
        <begin position="129"/>
        <end position="155"/>
    </location>
</feature>
<sequence>MKNMSVRNFALTAMFLAVMIILAVTPLGFIPIGPINATTMHVPVIIASIVLGPKIGGSLGGIFGVMSIIRSTIIITPMSFAFSPLIANPLTGHGDWRALIVAVIPRILVGIVPYFVYKGGQKILNEKAGGLSLFLAGLVGSMTNTILVMGLIFIFFKDSYAQAMEVAANTVLGLILGIVFGSGIVEAVVAGILTTAVAAILLRLMKRRA</sequence>
<dbReference type="Pfam" id="PF12822">
    <property type="entry name" value="ECF_trnsprt"/>
    <property type="match status" value="1"/>
</dbReference>
<keyword evidence="1" id="KW-0812">Transmembrane</keyword>
<name>A0ABS6T9A2_9ENTE</name>
<feature type="transmembrane region" description="Helical" evidence="1">
    <location>
        <begin position="9"/>
        <end position="32"/>
    </location>
</feature>
<feature type="transmembrane region" description="Helical" evidence="1">
    <location>
        <begin position="44"/>
        <end position="65"/>
    </location>
</feature>